<feature type="compositionally biased region" description="Polar residues" evidence="1">
    <location>
        <begin position="1"/>
        <end position="16"/>
    </location>
</feature>
<feature type="transmembrane region" description="Helical" evidence="2">
    <location>
        <begin position="112"/>
        <end position="133"/>
    </location>
</feature>
<reference evidence="3" key="1">
    <citation type="submission" date="2022-10" db="EMBL/GenBank/DDBJ databases">
        <title>Genome sequence of Actinomyces israelii ATCC 10048.</title>
        <authorList>
            <person name="Watt R.M."/>
            <person name="Tong W.M."/>
        </authorList>
    </citation>
    <scope>NUCLEOTIDE SEQUENCE</scope>
    <source>
        <strain evidence="3">ATCC 10048</strain>
    </source>
</reference>
<dbReference type="Proteomes" id="UP001072034">
    <property type="component" value="Unassembled WGS sequence"/>
</dbReference>
<accession>A0ABT4IC84</accession>
<dbReference type="RefSeq" id="WP_268918422.1">
    <property type="nucleotide sequence ID" value="NZ_JAPTMY010000040.1"/>
</dbReference>
<gene>
    <name evidence="3" type="ORF">OHJ16_13940</name>
</gene>
<organism evidence="3 4">
    <name type="scientific">Actinomyces israelii</name>
    <dbReference type="NCBI Taxonomy" id="1659"/>
    <lineage>
        <taxon>Bacteria</taxon>
        <taxon>Bacillati</taxon>
        <taxon>Actinomycetota</taxon>
        <taxon>Actinomycetes</taxon>
        <taxon>Actinomycetales</taxon>
        <taxon>Actinomycetaceae</taxon>
        <taxon>Actinomyces</taxon>
    </lineage>
</organism>
<feature type="region of interest" description="Disordered" evidence="1">
    <location>
        <begin position="1"/>
        <end position="105"/>
    </location>
</feature>
<feature type="transmembrane region" description="Helical" evidence="2">
    <location>
        <begin position="231"/>
        <end position="261"/>
    </location>
</feature>
<proteinExistence type="predicted"/>
<keyword evidence="4" id="KW-1185">Reference proteome</keyword>
<sequence length="284" mass="27639">MAYPPSSGSPYSTDPSRSAGADAAPQSGGYSPGAPAGADPGGTGPGGYGSYTGPGSTGPGSTGPGTGPGGAGPGTGPGGAGPGGYGPGFQTGAPGPFPGPQPREAKSRRAPAILLGSGLVLGLVALVIVIVSAGRFATIDSSLSPIDATGATTRTLSAGSAYGLYSSSYSARCTVTGPDGRDVPVTRPSSNITINNEHEFGIFTATASGSYTISCTSSDTYIGDDAEAGSFVGAILGFIAGIFGLIAGVLLFIIGLVWFLSRGPRGKVALRKRVVVEYSGGGQP</sequence>
<feature type="compositionally biased region" description="Gly residues" evidence="1">
    <location>
        <begin position="39"/>
        <end position="89"/>
    </location>
</feature>
<keyword evidence="2" id="KW-0472">Membrane</keyword>
<keyword evidence="2" id="KW-1133">Transmembrane helix</keyword>
<protein>
    <submittedName>
        <fullName evidence="3">Uncharacterized protein</fullName>
    </submittedName>
</protein>
<comment type="caution">
    <text evidence="3">The sequence shown here is derived from an EMBL/GenBank/DDBJ whole genome shotgun (WGS) entry which is preliminary data.</text>
</comment>
<evidence type="ECO:0000313" key="4">
    <source>
        <dbReference type="Proteomes" id="UP001072034"/>
    </source>
</evidence>
<keyword evidence="2" id="KW-0812">Transmembrane</keyword>
<name>A0ABT4IC84_9ACTO</name>
<evidence type="ECO:0000256" key="2">
    <source>
        <dbReference type="SAM" id="Phobius"/>
    </source>
</evidence>
<evidence type="ECO:0000313" key="3">
    <source>
        <dbReference type="EMBL" id="MCZ0859141.1"/>
    </source>
</evidence>
<feature type="compositionally biased region" description="Low complexity" evidence="1">
    <location>
        <begin position="23"/>
        <end position="38"/>
    </location>
</feature>
<evidence type="ECO:0000256" key="1">
    <source>
        <dbReference type="SAM" id="MobiDB-lite"/>
    </source>
</evidence>
<dbReference type="EMBL" id="JAPTMY010000040">
    <property type="protein sequence ID" value="MCZ0859141.1"/>
    <property type="molecule type" value="Genomic_DNA"/>
</dbReference>